<evidence type="ECO:0000256" key="6">
    <source>
        <dbReference type="ARBA" id="ARBA00022842"/>
    </source>
</evidence>
<protein>
    <submittedName>
        <fullName evidence="9">Putative Nudix hydrolase NudL</fullName>
        <ecNumber evidence="9">3.6.1.-</ecNumber>
    </submittedName>
</protein>
<gene>
    <name evidence="9" type="primary">nudL</name>
    <name evidence="9" type="ORF">CUZ56_01576</name>
</gene>
<evidence type="ECO:0000256" key="1">
    <source>
        <dbReference type="ARBA" id="ARBA00001936"/>
    </source>
</evidence>
<dbReference type="PANTHER" id="PTHR12992:SF11">
    <property type="entry name" value="MITOCHONDRIAL COENZYME A DIPHOSPHATASE NUDT8"/>
    <property type="match status" value="1"/>
</dbReference>
<dbReference type="GO" id="GO:0030145">
    <property type="term" value="F:manganese ion binding"/>
    <property type="evidence" value="ECO:0007669"/>
    <property type="project" value="InterPro"/>
</dbReference>
<accession>A0A433SDI3</accession>
<dbReference type="PANTHER" id="PTHR12992">
    <property type="entry name" value="NUDIX HYDROLASE"/>
    <property type="match status" value="1"/>
</dbReference>
<keyword evidence="10" id="KW-1185">Reference proteome</keyword>
<dbReference type="Gene3D" id="3.90.79.10">
    <property type="entry name" value="Nucleoside Triphosphate Pyrophosphohydrolase"/>
    <property type="match status" value="1"/>
</dbReference>
<dbReference type="EMBL" id="PQSP01000003">
    <property type="protein sequence ID" value="RUS66785.1"/>
    <property type="molecule type" value="Genomic_DNA"/>
</dbReference>
<dbReference type="OrthoDB" id="9802805at2"/>
<evidence type="ECO:0000256" key="3">
    <source>
        <dbReference type="ARBA" id="ARBA00006506"/>
    </source>
</evidence>
<dbReference type="PROSITE" id="PS01293">
    <property type="entry name" value="NUDIX_COA"/>
    <property type="match status" value="1"/>
</dbReference>
<evidence type="ECO:0000259" key="8">
    <source>
        <dbReference type="PROSITE" id="PS51462"/>
    </source>
</evidence>
<proteinExistence type="inferred from homology"/>
<evidence type="ECO:0000256" key="7">
    <source>
        <dbReference type="ARBA" id="ARBA00023211"/>
    </source>
</evidence>
<comment type="caution">
    <text evidence="9">The sequence shown here is derived from an EMBL/GenBank/DDBJ whole genome shotgun (WGS) entry which is preliminary data.</text>
</comment>
<dbReference type="CDD" id="cd03426">
    <property type="entry name" value="NUDIX_CoAse_Nudt7"/>
    <property type="match status" value="1"/>
</dbReference>
<dbReference type="NCBIfam" id="NF007980">
    <property type="entry name" value="PRK10707.1"/>
    <property type="match status" value="1"/>
</dbReference>
<dbReference type="GO" id="GO:0000287">
    <property type="term" value="F:magnesium ion binding"/>
    <property type="evidence" value="ECO:0007669"/>
    <property type="project" value="InterPro"/>
</dbReference>
<evidence type="ECO:0000313" key="9">
    <source>
        <dbReference type="EMBL" id="RUS66785.1"/>
    </source>
</evidence>
<dbReference type="SUPFAM" id="SSF55811">
    <property type="entry name" value="Nudix"/>
    <property type="match status" value="1"/>
</dbReference>
<dbReference type="EC" id="3.6.1.-" evidence="9"/>
<name>A0A433SDI3_9BURK</name>
<evidence type="ECO:0000313" key="10">
    <source>
        <dbReference type="Proteomes" id="UP000286947"/>
    </source>
</evidence>
<dbReference type="Pfam" id="PF00293">
    <property type="entry name" value="NUDIX"/>
    <property type="match status" value="1"/>
</dbReference>
<comment type="cofactor">
    <cofactor evidence="1">
        <name>Mn(2+)</name>
        <dbReference type="ChEBI" id="CHEBI:29035"/>
    </cofactor>
</comment>
<dbReference type="InterPro" id="IPR000059">
    <property type="entry name" value="NUDIX_hydrolase_NudL_CS"/>
</dbReference>
<comment type="similarity">
    <text evidence="3">Belongs to the Nudix hydrolase family. PCD1 subfamily.</text>
</comment>
<dbReference type="InterPro" id="IPR045121">
    <property type="entry name" value="CoAse"/>
</dbReference>
<keyword evidence="4" id="KW-0479">Metal-binding</keyword>
<feature type="domain" description="Nudix hydrolase" evidence="8">
    <location>
        <begin position="52"/>
        <end position="186"/>
    </location>
</feature>
<keyword evidence="6" id="KW-0460">Magnesium</keyword>
<keyword evidence="7" id="KW-0464">Manganese</keyword>
<keyword evidence="5 9" id="KW-0378">Hydrolase</keyword>
<dbReference type="GO" id="GO:0009132">
    <property type="term" value="P:nucleoside diphosphate metabolic process"/>
    <property type="evidence" value="ECO:0007669"/>
    <property type="project" value="InterPro"/>
</dbReference>
<evidence type="ECO:0000256" key="4">
    <source>
        <dbReference type="ARBA" id="ARBA00022723"/>
    </source>
</evidence>
<evidence type="ECO:0000256" key="2">
    <source>
        <dbReference type="ARBA" id="ARBA00001946"/>
    </source>
</evidence>
<organism evidence="9 10">
    <name type="scientific">Saezia sanguinis</name>
    <dbReference type="NCBI Taxonomy" id="1965230"/>
    <lineage>
        <taxon>Bacteria</taxon>
        <taxon>Pseudomonadati</taxon>
        <taxon>Pseudomonadota</taxon>
        <taxon>Betaproteobacteria</taxon>
        <taxon>Burkholderiales</taxon>
        <taxon>Saeziaceae</taxon>
        <taxon>Saezia</taxon>
    </lineage>
</organism>
<dbReference type="PROSITE" id="PS51462">
    <property type="entry name" value="NUDIX"/>
    <property type="match status" value="1"/>
</dbReference>
<reference evidence="9 10" key="1">
    <citation type="submission" date="2018-01" db="EMBL/GenBank/DDBJ databases">
        <title>Saezia sanguinis gen. nov., sp. nov., in the order Burkholderiales isolated from human blood.</title>
        <authorList>
            <person name="Medina-Pascual M.J."/>
            <person name="Valdezate S."/>
            <person name="Monzon S."/>
            <person name="Cuesta I."/>
            <person name="Carrasco G."/>
            <person name="Villalon P."/>
            <person name="Saez-Nieto J.A."/>
        </authorList>
    </citation>
    <scope>NUCLEOTIDE SEQUENCE [LARGE SCALE GENOMIC DNA]</scope>
    <source>
        <strain evidence="9 10">CNM695-12</strain>
    </source>
</reference>
<comment type="cofactor">
    <cofactor evidence="2">
        <name>Mg(2+)</name>
        <dbReference type="ChEBI" id="CHEBI:18420"/>
    </cofactor>
</comment>
<dbReference type="InterPro" id="IPR000086">
    <property type="entry name" value="NUDIX_hydrolase_dom"/>
</dbReference>
<sequence length="228" mass="25756">MEVPVVKVDTDLPALNASQLSEHYLRDRFLYPPQHWHHDVQDLEPFYLQKPLRSAAVLIPIASTFEGRPELSVLLTQRSMHLKDHAGQISFPGGRLDPQDDSAVTAALRETWEEVGIAPAQVDVLGALPQYLTGTAYEVTPVVGMVPENAPLTLQTDEVAEAFTVPLSFLMTPANHRWHETVLARPDGTPVTRRWLSMDYVKGNRRYFIWGATAAMLRNLYWFLRADK</sequence>
<dbReference type="Proteomes" id="UP000286947">
    <property type="component" value="Unassembled WGS sequence"/>
</dbReference>
<dbReference type="AlphaFoldDB" id="A0A433SDI3"/>
<dbReference type="GO" id="GO:0010945">
    <property type="term" value="F:coenzyme A diphosphatase activity"/>
    <property type="evidence" value="ECO:0007669"/>
    <property type="project" value="InterPro"/>
</dbReference>
<dbReference type="InterPro" id="IPR015797">
    <property type="entry name" value="NUDIX_hydrolase-like_dom_sf"/>
</dbReference>
<evidence type="ECO:0000256" key="5">
    <source>
        <dbReference type="ARBA" id="ARBA00022801"/>
    </source>
</evidence>